<dbReference type="PANTHER" id="PTHR43649:SF33">
    <property type="entry name" value="POLYGALACTURONAN_RHAMNOGALACTURONAN-BINDING PROTEIN YTCQ"/>
    <property type="match status" value="1"/>
</dbReference>
<keyword evidence="4" id="KW-0564">Palmitate</keyword>
<name>A0A413DK18_9FIRM</name>
<dbReference type="AlphaFoldDB" id="A0A413DK18"/>
<evidence type="ECO:0000256" key="3">
    <source>
        <dbReference type="ARBA" id="ARBA00023136"/>
    </source>
</evidence>
<dbReference type="Proteomes" id="UP000283683">
    <property type="component" value="Unassembled WGS sequence"/>
</dbReference>
<dbReference type="InterPro" id="IPR050490">
    <property type="entry name" value="Bact_solute-bd_prot1"/>
</dbReference>
<accession>A0A413DK18</accession>
<dbReference type="PROSITE" id="PS51257">
    <property type="entry name" value="PROKAR_LIPOPROTEIN"/>
    <property type="match status" value="1"/>
</dbReference>
<sequence>MKGKILATLLCASMALGMMGCGSGNGGGSTQKGSSSDETVTLLSWYTEAQMSDVKAGFEKENPGYELEVQYVPPTEQYVQKLTLLMNGNEPTDLFFMCPEVREDVEATDFAEDLSKLPIMDKLSDSAKRTLGINGKVYGLSLDSWASFFFYNKEVFDKAGIKETPTTWDELVEDMEKIKKIGVEPMTAQSEDAGRLCLGLFASNEASKDPEVEAGLADGSKKFSDLYKESMDAWYNDVVKPGYLGQSCLSLTNDQQEEMFINGQAGMMIGGPWSIPDFEAKNPDAEYGTFAIPGFNGETMLQGAANVGIGIAKDGKNKEGAQKFMDYLCSDEGIRCWSDTFGNFMNVSGFDYTVDPCLEGFKDEVAEGKIYWQTVEWPSSSSVLNSYTAACQNVISGVSTPKEALDSIDEKFDEILNK</sequence>
<evidence type="ECO:0000313" key="8">
    <source>
        <dbReference type="Proteomes" id="UP000283683"/>
    </source>
</evidence>
<comment type="caution">
    <text evidence="7">The sequence shown here is derived from an EMBL/GenBank/DDBJ whole genome shotgun (WGS) entry which is preliminary data.</text>
</comment>
<evidence type="ECO:0000256" key="1">
    <source>
        <dbReference type="ARBA" id="ARBA00022475"/>
    </source>
</evidence>
<evidence type="ECO:0000256" key="6">
    <source>
        <dbReference type="SAM" id="SignalP"/>
    </source>
</evidence>
<dbReference type="SUPFAM" id="SSF53850">
    <property type="entry name" value="Periplasmic binding protein-like II"/>
    <property type="match status" value="1"/>
</dbReference>
<keyword evidence="3" id="KW-0472">Membrane</keyword>
<feature type="signal peptide" evidence="6">
    <location>
        <begin position="1"/>
        <end position="20"/>
    </location>
</feature>
<feature type="chain" id="PRO_5038465244" evidence="6">
    <location>
        <begin position="21"/>
        <end position="418"/>
    </location>
</feature>
<protein>
    <submittedName>
        <fullName evidence="7">Extracellular solute-binding protein</fullName>
    </submittedName>
</protein>
<keyword evidence="2 6" id="KW-0732">Signal</keyword>
<dbReference type="InterPro" id="IPR006059">
    <property type="entry name" value="SBP"/>
</dbReference>
<dbReference type="EMBL" id="QSAZ01000010">
    <property type="protein sequence ID" value="RGW86464.1"/>
    <property type="molecule type" value="Genomic_DNA"/>
</dbReference>
<keyword evidence="1" id="KW-1003">Cell membrane</keyword>
<evidence type="ECO:0000313" key="7">
    <source>
        <dbReference type="EMBL" id="RGW86464.1"/>
    </source>
</evidence>
<keyword evidence="5" id="KW-0449">Lipoprotein</keyword>
<gene>
    <name evidence="7" type="ORF">DWV45_10865</name>
</gene>
<dbReference type="RefSeq" id="WP_118326975.1">
    <property type="nucleotide sequence ID" value="NZ_QSAZ01000010.1"/>
</dbReference>
<evidence type="ECO:0000256" key="5">
    <source>
        <dbReference type="ARBA" id="ARBA00023288"/>
    </source>
</evidence>
<organism evidence="7 8">
    <name type="scientific">Agathobacter rectalis</name>
    <dbReference type="NCBI Taxonomy" id="39491"/>
    <lineage>
        <taxon>Bacteria</taxon>
        <taxon>Bacillati</taxon>
        <taxon>Bacillota</taxon>
        <taxon>Clostridia</taxon>
        <taxon>Lachnospirales</taxon>
        <taxon>Lachnospiraceae</taxon>
        <taxon>Agathobacter</taxon>
    </lineage>
</organism>
<dbReference type="PANTHER" id="PTHR43649">
    <property type="entry name" value="ARABINOSE-BINDING PROTEIN-RELATED"/>
    <property type="match status" value="1"/>
</dbReference>
<dbReference type="Gene3D" id="3.40.190.10">
    <property type="entry name" value="Periplasmic binding protein-like II"/>
    <property type="match status" value="2"/>
</dbReference>
<evidence type="ECO:0000256" key="4">
    <source>
        <dbReference type="ARBA" id="ARBA00023139"/>
    </source>
</evidence>
<dbReference type="Pfam" id="PF01547">
    <property type="entry name" value="SBP_bac_1"/>
    <property type="match status" value="1"/>
</dbReference>
<proteinExistence type="predicted"/>
<reference evidence="7 8" key="1">
    <citation type="submission" date="2018-08" db="EMBL/GenBank/DDBJ databases">
        <title>A genome reference for cultivated species of the human gut microbiota.</title>
        <authorList>
            <person name="Zou Y."/>
            <person name="Xue W."/>
            <person name="Luo G."/>
        </authorList>
    </citation>
    <scope>NUCLEOTIDE SEQUENCE [LARGE SCALE GENOMIC DNA]</scope>
    <source>
        <strain evidence="7 8">AF06-19</strain>
    </source>
</reference>
<evidence type="ECO:0000256" key="2">
    <source>
        <dbReference type="ARBA" id="ARBA00022729"/>
    </source>
</evidence>